<gene>
    <name evidence="1" type="ORF">B0A48_15410</name>
</gene>
<dbReference type="InParanoid" id="A0A1V8SHW8"/>
<sequence length="298" mass="32889">MAAPGPMTLEQHLDIAYPNTTAQDRAQDMMIQIVPTGNPNEIIYGNVYSFAGRTVVLSPAWRWSDGHHWASHDVLHEDIEDVVPGAPPSRTNLWQSLPPELKQLILQDPFGPLDADRRLIVHSQRVIYGSASADAEKAVDAHIGHRSDLAEVSRGFRTDVFAAAISLWRSTPTVPQIRCHVLDLDFTGAQALCAQFTPAQIMRINSLILPDQIPVIRLSFTSQPAASTVPVKYEIECIDSLPWDIRSLLAAGALLPKAELEHMAKVLNAMNDYDLLNMGSKVLGDDVIDIKRAMSKFT</sequence>
<keyword evidence="2" id="KW-1185">Reference proteome</keyword>
<evidence type="ECO:0000313" key="2">
    <source>
        <dbReference type="Proteomes" id="UP000192596"/>
    </source>
</evidence>
<organism evidence="1 2">
    <name type="scientific">Cryoendolithus antarcticus</name>
    <dbReference type="NCBI Taxonomy" id="1507870"/>
    <lineage>
        <taxon>Eukaryota</taxon>
        <taxon>Fungi</taxon>
        <taxon>Dikarya</taxon>
        <taxon>Ascomycota</taxon>
        <taxon>Pezizomycotina</taxon>
        <taxon>Dothideomycetes</taxon>
        <taxon>Dothideomycetidae</taxon>
        <taxon>Cladosporiales</taxon>
        <taxon>Cladosporiaceae</taxon>
        <taxon>Cryoendolithus</taxon>
    </lineage>
</organism>
<protein>
    <submittedName>
        <fullName evidence="1">Uncharacterized protein</fullName>
    </submittedName>
</protein>
<accession>A0A1V8SHW8</accession>
<evidence type="ECO:0000313" key="1">
    <source>
        <dbReference type="EMBL" id="OQN98744.1"/>
    </source>
</evidence>
<dbReference type="Proteomes" id="UP000192596">
    <property type="component" value="Unassembled WGS sequence"/>
</dbReference>
<dbReference type="AlphaFoldDB" id="A0A1V8SHW8"/>
<comment type="caution">
    <text evidence="1">The sequence shown here is derived from an EMBL/GenBank/DDBJ whole genome shotgun (WGS) entry which is preliminary data.</text>
</comment>
<reference evidence="2" key="1">
    <citation type="submission" date="2017-03" db="EMBL/GenBank/DDBJ databases">
        <title>Genomes of endolithic fungi from Antarctica.</title>
        <authorList>
            <person name="Coleine C."/>
            <person name="Masonjones S."/>
            <person name="Stajich J.E."/>
        </authorList>
    </citation>
    <scope>NUCLEOTIDE SEQUENCE [LARGE SCALE GENOMIC DNA]</scope>
    <source>
        <strain evidence="2">CCFEE 5527</strain>
    </source>
</reference>
<proteinExistence type="predicted"/>
<dbReference type="EMBL" id="NAJO01000044">
    <property type="protein sequence ID" value="OQN98744.1"/>
    <property type="molecule type" value="Genomic_DNA"/>
</dbReference>
<name>A0A1V8SHW8_9PEZI</name>